<evidence type="ECO:0000313" key="3">
    <source>
        <dbReference type="EMBL" id="EAQ97858.1"/>
    </source>
</evidence>
<dbReference type="HOGENOM" id="CLU_2600021_0_0_6"/>
<reference evidence="3 4" key="1">
    <citation type="journal article" date="2007" name="Proc. Natl. Acad. Sci. U.S.A.">
        <title>Characterization of a marine gammaproteobacterium capable of aerobic anoxygenic photosynthesis.</title>
        <authorList>
            <person name="Fuchs B.M."/>
            <person name="Spring S."/>
            <person name="Teeling H."/>
            <person name="Quast C."/>
            <person name="Wulf J."/>
            <person name="Schattenhofer M."/>
            <person name="Yan S."/>
            <person name="Ferriera S."/>
            <person name="Johnson J."/>
            <person name="Glockner F.O."/>
            <person name="Amann R."/>
        </authorList>
    </citation>
    <scope>NUCLEOTIDE SEQUENCE [LARGE SCALE GENOMIC DNA]</scope>
    <source>
        <strain evidence="3">KT71</strain>
    </source>
</reference>
<comment type="caution">
    <text evidence="3">The sequence shown here is derived from an EMBL/GenBank/DDBJ whole genome shotgun (WGS) entry which is preliminary data.</text>
</comment>
<keyword evidence="2" id="KW-0812">Transmembrane</keyword>
<dbReference type="EMBL" id="AAOA02000001">
    <property type="protein sequence ID" value="EAQ97858.1"/>
    <property type="molecule type" value="Genomic_DNA"/>
</dbReference>
<proteinExistence type="predicted"/>
<keyword evidence="1" id="KW-0175">Coiled coil</keyword>
<dbReference type="Proteomes" id="UP000019205">
    <property type="component" value="Chromosome"/>
</dbReference>
<keyword evidence="2" id="KW-1133">Transmembrane helix</keyword>
<organism evidence="3 4">
    <name type="scientific">Congregibacter litoralis KT71</name>
    <dbReference type="NCBI Taxonomy" id="314285"/>
    <lineage>
        <taxon>Bacteria</taxon>
        <taxon>Pseudomonadati</taxon>
        <taxon>Pseudomonadota</taxon>
        <taxon>Gammaproteobacteria</taxon>
        <taxon>Cellvibrionales</taxon>
        <taxon>Halieaceae</taxon>
        <taxon>Congregibacter</taxon>
    </lineage>
</organism>
<dbReference type="AlphaFoldDB" id="A4A863"/>
<protein>
    <submittedName>
        <fullName evidence="3">Uncharacterized protein</fullName>
    </submittedName>
</protein>
<keyword evidence="2" id="KW-0472">Membrane</keyword>
<name>A4A863_9GAMM</name>
<evidence type="ECO:0000256" key="2">
    <source>
        <dbReference type="SAM" id="Phobius"/>
    </source>
</evidence>
<feature type="coiled-coil region" evidence="1">
    <location>
        <begin position="7"/>
        <end position="41"/>
    </location>
</feature>
<reference evidence="3 4" key="2">
    <citation type="journal article" date="2009" name="PLoS ONE">
        <title>The photosynthetic apparatus and its regulation in the aerobic gammaproteobacterium Congregibacter litoralis gen. nov., sp. nov.</title>
        <authorList>
            <person name="Spring S."/>
            <person name="Lunsdorf H."/>
            <person name="Fuchs B.M."/>
            <person name="Tindall B.J."/>
        </authorList>
    </citation>
    <scope>NUCLEOTIDE SEQUENCE [LARGE SCALE GENOMIC DNA]</scope>
    <source>
        <strain evidence="3">KT71</strain>
    </source>
</reference>
<gene>
    <name evidence="3" type="ORF">KT71_14874</name>
</gene>
<evidence type="ECO:0000313" key="4">
    <source>
        <dbReference type="Proteomes" id="UP000019205"/>
    </source>
</evidence>
<feature type="transmembrane region" description="Helical" evidence="2">
    <location>
        <begin position="44"/>
        <end position="65"/>
    </location>
</feature>
<sequence>MDEREQLRAAQGRLDEMMVEARKTQQLLEDERAAIRRARRLQRVWWLAILLLGIAIGFAVAELFIDPVTILVPTTGIDV</sequence>
<accession>A4A863</accession>
<keyword evidence="4" id="KW-1185">Reference proteome</keyword>
<evidence type="ECO:0000256" key="1">
    <source>
        <dbReference type="SAM" id="Coils"/>
    </source>
</evidence>